<evidence type="ECO:0000313" key="2">
    <source>
        <dbReference type="EMBL" id="KAK0636737.1"/>
    </source>
</evidence>
<protein>
    <recommendedName>
        <fullName evidence="4">Secreted protein</fullName>
    </recommendedName>
</protein>
<feature type="signal peptide" evidence="1">
    <location>
        <begin position="1"/>
        <end position="26"/>
    </location>
</feature>
<organism evidence="2 3">
    <name type="scientific">Bombardia bombarda</name>
    <dbReference type="NCBI Taxonomy" id="252184"/>
    <lineage>
        <taxon>Eukaryota</taxon>
        <taxon>Fungi</taxon>
        <taxon>Dikarya</taxon>
        <taxon>Ascomycota</taxon>
        <taxon>Pezizomycotina</taxon>
        <taxon>Sordariomycetes</taxon>
        <taxon>Sordariomycetidae</taxon>
        <taxon>Sordariales</taxon>
        <taxon>Lasiosphaeriaceae</taxon>
        <taxon>Bombardia</taxon>
    </lineage>
</organism>
<evidence type="ECO:0000256" key="1">
    <source>
        <dbReference type="SAM" id="SignalP"/>
    </source>
</evidence>
<gene>
    <name evidence="2" type="ORF">B0T17DRAFT_88996</name>
</gene>
<keyword evidence="1" id="KW-0732">Signal</keyword>
<evidence type="ECO:0000313" key="3">
    <source>
        <dbReference type="Proteomes" id="UP001174934"/>
    </source>
</evidence>
<name>A0AA39XMF7_9PEZI</name>
<dbReference type="Proteomes" id="UP001174934">
    <property type="component" value="Unassembled WGS sequence"/>
</dbReference>
<evidence type="ECO:0008006" key="4">
    <source>
        <dbReference type="Google" id="ProtNLM"/>
    </source>
</evidence>
<reference evidence="2" key="1">
    <citation type="submission" date="2023-06" db="EMBL/GenBank/DDBJ databases">
        <title>Genome-scale phylogeny and comparative genomics of the fungal order Sordariales.</title>
        <authorList>
            <consortium name="Lawrence Berkeley National Laboratory"/>
            <person name="Hensen N."/>
            <person name="Bonometti L."/>
            <person name="Westerberg I."/>
            <person name="Brannstrom I.O."/>
            <person name="Guillou S."/>
            <person name="Cros-Aarteil S."/>
            <person name="Calhoun S."/>
            <person name="Haridas S."/>
            <person name="Kuo A."/>
            <person name="Mondo S."/>
            <person name="Pangilinan J."/>
            <person name="Riley R."/>
            <person name="LaButti K."/>
            <person name="Andreopoulos B."/>
            <person name="Lipzen A."/>
            <person name="Chen C."/>
            <person name="Yanf M."/>
            <person name="Daum C."/>
            <person name="Ng V."/>
            <person name="Clum A."/>
            <person name="Steindorff A."/>
            <person name="Ohm R."/>
            <person name="Martin F."/>
            <person name="Silar P."/>
            <person name="Natvig D."/>
            <person name="Lalanne C."/>
            <person name="Gautier V."/>
            <person name="Ament-velasquez S.L."/>
            <person name="Kruys A."/>
            <person name="Hutchinson M.I."/>
            <person name="Powell A.J."/>
            <person name="Barry K."/>
            <person name="Miller A.N."/>
            <person name="Grigoriev I.V."/>
            <person name="Debuchy R."/>
            <person name="Gladieux P."/>
            <person name="Thoren M.H."/>
            <person name="Johannesson H."/>
        </authorList>
    </citation>
    <scope>NUCLEOTIDE SEQUENCE</scope>
    <source>
        <strain evidence="2">SMH3391-2</strain>
    </source>
</reference>
<accession>A0AA39XMF7</accession>
<feature type="chain" id="PRO_5041253769" description="Secreted protein" evidence="1">
    <location>
        <begin position="27"/>
        <end position="85"/>
    </location>
</feature>
<comment type="caution">
    <text evidence="2">The sequence shown here is derived from an EMBL/GenBank/DDBJ whole genome shotgun (WGS) entry which is preliminary data.</text>
</comment>
<dbReference type="AlphaFoldDB" id="A0AA39XMF7"/>
<proteinExistence type="predicted"/>
<dbReference type="EMBL" id="JAULSR010000001">
    <property type="protein sequence ID" value="KAK0636737.1"/>
    <property type="molecule type" value="Genomic_DNA"/>
</dbReference>
<sequence>MMRRAAQPNDSILPLIWCMCSILAVGKIALDSATSNQKFECYEYVRVRLSTRPRYPHADAHISAPSWRGRYLILLSWLDRAPPLI</sequence>
<keyword evidence="3" id="KW-1185">Reference proteome</keyword>